<dbReference type="InterPro" id="IPR009430">
    <property type="entry name" value="GvpL/GvpF"/>
</dbReference>
<feature type="region of interest" description="Disordered" evidence="4">
    <location>
        <begin position="147"/>
        <end position="172"/>
    </location>
</feature>
<reference evidence="5 6" key="1">
    <citation type="submission" date="2022-10" db="EMBL/GenBank/DDBJ databases">
        <title>The complete genomes of actinobacterial strains from the NBC collection.</title>
        <authorList>
            <person name="Joergensen T.S."/>
            <person name="Alvarez Arevalo M."/>
            <person name="Sterndorff E.B."/>
            <person name="Faurdal D."/>
            <person name="Vuksanovic O."/>
            <person name="Mourched A.-S."/>
            <person name="Charusanti P."/>
            <person name="Shaw S."/>
            <person name="Blin K."/>
            <person name="Weber T."/>
        </authorList>
    </citation>
    <scope>NUCLEOTIDE SEQUENCE [LARGE SCALE GENOMIC DNA]</scope>
    <source>
        <strain evidence="5 6">NBC 01753</strain>
    </source>
</reference>
<name>A0ABZ1GV92_9ACTN</name>
<evidence type="ECO:0000256" key="4">
    <source>
        <dbReference type="SAM" id="MobiDB-lite"/>
    </source>
</evidence>
<dbReference type="Pfam" id="PF06386">
    <property type="entry name" value="GvpL_GvpF"/>
    <property type="match status" value="1"/>
</dbReference>
<evidence type="ECO:0000256" key="1">
    <source>
        <dbReference type="ARBA" id="ARBA00022987"/>
    </source>
</evidence>
<accession>A0ABZ1GV92</accession>
<sequence>MTEDTALYVYALLPDRPAAADGVTGIDGRPLRLVRVPGTSVAALVHDAAPAPLEGGDDQVRRWVEEQSRAVDTVWERTGSILPMTFNVLVADEPSPEDRPAAGWSAERRLTEWVTEQAADIGGQLEELAGRCELRVDITVDRTAATAGDAGDAGDAGEDAPEGGPDGLSPGMRRLMAKQREHRARNAAGQFADTLHAEIRHRLLSITEDYRDRGPTHRVAGETDVLCAALLVRREDIDTVGTVLTELRARQPAVRIRFLGPWPPYSFIDTRHRARAEEMAP</sequence>
<evidence type="ECO:0000256" key="2">
    <source>
        <dbReference type="ARBA" id="ARBA00035108"/>
    </source>
</evidence>
<comment type="similarity">
    <text evidence="3">Belongs to the gas vesicle GvpF/GvpL family.</text>
</comment>
<comment type="subcellular location">
    <subcellularLocation>
        <location evidence="2">Gas vesicle</location>
    </subcellularLocation>
</comment>
<evidence type="ECO:0000256" key="3">
    <source>
        <dbReference type="ARBA" id="ARBA00035643"/>
    </source>
</evidence>
<dbReference type="PANTHER" id="PTHR36852">
    <property type="entry name" value="PROTEIN GVPL 2"/>
    <property type="match status" value="1"/>
</dbReference>
<dbReference type="RefSeq" id="WP_326754546.1">
    <property type="nucleotide sequence ID" value="NZ_CP109134.1"/>
</dbReference>
<keyword evidence="6" id="KW-1185">Reference proteome</keyword>
<keyword evidence="1" id="KW-0304">Gas vesicle</keyword>
<organism evidence="5 6">
    <name type="scientific">Streptomyces hirsutus</name>
    <dbReference type="NCBI Taxonomy" id="35620"/>
    <lineage>
        <taxon>Bacteria</taxon>
        <taxon>Bacillati</taxon>
        <taxon>Actinomycetota</taxon>
        <taxon>Actinomycetes</taxon>
        <taxon>Kitasatosporales</taxon>
        <taxon>Streptomycetaceae</taxon>
        <taxon>Streptomyces</taxon>
    </lineage>
</organism>
<gene>
    <name evidence="5" type="ORF">OIE73_25095</name>
</gene>
<proteinExistence type="inferred from homology"/>
<dbReference type="GeneID" id="91545918"/>
<dbReference type="EMBL" id="CP109134">
    <property type="protein sequence ID" value="WSD08678.1"/>
    <property type="molecule type" value="Genomic_DNA"/>
</dbReference>
<protein>
    <submittedName>
        <fullName evidence="5">GvpL/GvpF family gas vesicle protein</fullName>
    </submittedName>
</protein>
<dbReference type="PANTHER" id="PTHR36852:SF1">
    <property type="entry name" value="PROTEIN GVPL 2"/>
    <property type="match status" value="1"/>
</dbReference>
<evidence type="ECO:0000313" key="5">
    <source>
        <dbReference type="EMBL" id="WSD08678.1"/>
    </source>
</evidence>
<dbReference type="Proteomes" id="UP001335325">
    <property type="component" value="Chromosome"/>
</dbReference>
<evidence type="ECO:0000313" key="6">
    <source>
        <dbReference type="Proteomes" id="UP001335325"/>
    </source>
</evidence>